<dbReference type="Pfam" id="PF12864">
    <property type="entry name" value="DUF3822"/>
    <property type="match status" value="1"/>
</dbReference>
<reference evidence="1" key="2">
    <citation type="journal article" date="2015" name="Genome Biol. Evol.">
        <title>Complete Genome Sequence and Transcriptomic Analysis of the Novel Pathogen Elizabethkingia anophelis in Response to Oxidative Stress.</title>
        <authorList>
            <person name="Li Y."/>
            <person name="Liu Y."/>
            <person name="Chew S.C."/>
            <person name="Tay M."/>
            <person name="Salido M.M."/>
            <person name="Teo J."/>
            <person name="Lauro F.M."/>
            <person name="Givskov M."/>
            <person name="Yang L."/>
        </authorList>
    </citation>
    <scope>NUCLEOTIDE SEQUENCE</scope>
    <source>
        <strain evidence="1">NUHP1</strain>
    </source>
</reference>
<dbReference type="GeneID" id="56684448"/>
<dbReference type="Gene3D" id="3.30.420.260">
    <property type="match status" value="1"/>
</dbReference>
<sequence>MQKLSLLFTKDGLQWTIGRGSSYTEKAFFRDEETPEGYISDKLAEVLKQGNIKKIEVISALNHFSMLPFGFDQHQLGYQLISYNAPVDEANEELMLAVNKKFHVQFYYTMPKELYQKIKSSNIPAVFNFSGEKFLSQTLAKTSGEQIHINLYHNQAEFFAMKDGKILLYNNLDANSEVDFLYFIMFAVSKLNFDLKNVQFLVYGEIDENETFLGELQKFAHEVKIVEKSIKNKHNFILQ</sequence>
<dbReference type="KEGG" id="eao:BD94_3376"/>
<evidence type="ECO:0000313" key="1">
    <source>
        <dbReference type="EMBL" id="AIL47151.1"/>
    </source>
</evidence>
<dbReference type="CDD" id="cd24013">
    <property type="entry name" value="ASKHA_ATPase_BT3980-like"/>
    <property type="match status" value="1"/>
</dbReference>
<dbReference type="EMBL" id="CP007547">
    <property type="protein sequence ID" value="AIL47151.1"/>
    <property type="molecule type" value="Genomic_DNA"/>
</dbReference>
<gene>
    <name evidence="1" type="ORF">BD94_3376</name>
</gene>
<dbReference type="InterPro" id="IPR024213">
    <property type="entry name" value="DUF3822"/>
</dbReference>
<dbReference type="HOGENOM" id="CLU_1155078_0_0_10"/>
<accession>A0A077EHR2</accession>
<evidence type="ECO:0000313" key="2">
    <source>
        <dbReference type="Proteomes" id="UP000028933"/>
    </source>
</evidence>
<dbReference type="eggNOG" id="ENOG502ZB0Z">
    <property type="taxonomic scope" value="Bacteria"/>
</dbReference>
<name>A0A077EHR2_9FLAO</name>
<dbReference type="RefSeq" id="WP_009086334.1">
    <property type="nucleotide sequence ID" value="NZ_CP007547.1"/>
</dbReference>
<dbReference type="AlphaFoldDB" id="A0A077EHR2"/>
<dbReference type="Proteomes" id="UP000028933">
    <property type="component" value="Chromosome"/>
</dbReference>
<dbReference type="STRING" id="1338011.BD94_3376"/>
<protein>
    <recommendedName>
        <fullName evidence="3">DUF3822 domain-containing protein</fullName>
    </recommendedName>
</protein>
<evidence type="ECO:0008006" key="3">
    <source>
        <dbReference type="Google" id="ProtNLM"/>
    </source>
</evidence>
<organism evidence="1 2">
    <name type="scientific">Elizabethkingia anophelis NUHP1</name>
    <dbReference type="NCBI Taxonomy" id="1338011"/>
    <lineage>
        <taxon>Bacteria</taxon>
        <taxon>Pseudomonadati</taxon>
        <taxon>Bacteroidota</taxon>
        <taxon>Flavobacteriia</taxon>
        <taxon>Flavobacteriales</taxon>
        <taxon>Weeksellaceae</taxon>
        <taxon>Elizabethkingia</taxon>
    </lineage>
</organism>
<reference evidence="1" key="1">
    <citation type="journal article" date="2013" name="Lancet">
        <title>First case of E anophelis outbreak in an intensive-care unit.</title>
        <authorList>
            <person name="Teo J."/>
            <person name="Tan S.Y."/>
            <person name="Tay M."/>
            <person name="Ding Y."/>
            <person name="Kjelleberg S."/>
            <person name="Givskov M."/>
            <person name="Lin R.T."/>
            <person name="Yang L."/>
        </authorList>
    </citation>
    <scope>NUCLEOTIDE SEQUENCE [LARGE SCALE GENOMIC DNA]</scope>
    <source>
        <strain evidence="1">NUHP1</strain>
    </source>
</reference>
<proteinExistence type="predicted"/>